<dbReference type="InterPro" id="IPR015590">
    <property type="entry name" value="Aldehyde_DH_dom"/>
</dbReference>
<feature type="compositionally biased region" description="Polar residues" evidence="6">
    <location>
        <begin position="1"/>
        <end position="10"/>
    </location>
</feature>
<dbReference type="FunFam" id="3.40.605.10:FF:000012">
    <property type="entry name" value="NAD-dependent succinate-semialdehyde dehydrogenase"/>
    <property type="match status" value="1"/>
</dbReference>
<dbReference type="InterPro" id="IPR016162">
    <property type="entry name" value="Ald_DH_N"/>
</dbReference>
<dbReference type="GO" id="GO:0009450">
    <property type="term" value="P:gamma-aminobutyric acid catabolic process"/>
    <property type="evidence" value="ECO:0007669"/>
    <property type="project" value="TreeGrafter"/>
</dbReference>
<evidence type="ECO:0000313" key="9">
    <source>
        <dbReference type="Proteomes" id="UP000070700"/>
    </source>
</evidence>
<keyword evidence="9" id="KW-1185">Reference proteome</keyword>
<organism evidence="8 9">
    <name type="scientific">Mollisia scopiformis</name>
    <name type="common">Conifer needle endophyte fungus</name>
    <name type="synonym">Phialocephala scopiformis</name>
    <dbReference type="NCBI Taxonomy" id="149040"/>
    <lineage>
        <taxon>Eukaryota</taxon>
        <taxon>Fungi</taxon>
        <taxon>Dikarya</taxon>
        <taxon>Ascomycota</taxon>
        <taxon>Pezizomycotina</taxon>
        <taxon>Leotiomycetes</taxon>
        <taxon>Helotiales</taxon>
        <taxon>Mollisiaceae</taxon>
        <taxon>Mollisia</taxon>
    </lineage>
</organism>
<dbReference type="PANTHER" id="PTHR43353">
    <property type="entry name" value="SUCCINATE-SEMIALDEHYDE DEHYDROGENASE, MITOCHONDRIAL"/>
    <property type="match status" value="1"/>
</dbReference>
<evidence type="ECO:0000259" key="7">
    <source>
        <dbReference type="Pfam" id="PF00171"/>
    </source>
</evidence>
<keyword evidence="3 5" id="KW-0560">Oxidoreductase</keyword>
<dbReference type="RefSeq" id="XP_018078859.1">
    <property type="nucleotide sequence ID" value="XM_018210385.1"/>
</dbReference>
<dbReference type="InterPro" id="IPR029510">
    <property type="entry name" value="Ald_DH_CS_GLU"/>
</dbReference>
<comment type="similarity">
    <text evidence="1 5">Belongs to the aldehyde dehydrogenase family.</text>
</comment>
<dbReference type="EMBL" id="KQ947404">
    <property type="protein sequence ID" value="KUJ24504.1"/>
    <property type="molecule type" value="Genomic_DNA"/>
</dbReference>
<proteinExistence type="inferred from homology"/>
<dbReference type="PANTHER" id="PTHR43353:SF6">
    <property type="entry name" value="CYTOPLASMIC ALDEHYDE DEHYDROGENASE (EUROFUNG)"/>
    <property type="match status" value="1"/>
</dbReference>
<keyword evidence="2" id="KW-0521">NADP</keyword>
<dbReference type="Gene3D" id="3.40.309.10">
    <property type="entry name" value="Aldehyde Dehydrogenase, Chain A, domain 2"/>
    <property type="match status" value="1"/>
</dbReference>
<feature type="active site" evidence="4">
    <location>
        <position position="257"/>
    </location>
</feature>
<evidence type="ECO:0000256" key="1">
    <source>
        <dbReference type="ARBA" id="ARBA00009986"/>
    </source>
</evidence>
<dbReference type="FunFam" id="3.40.309.10:FF:000010">
    <property type="entry name" value="Gamma-aminobutyraldehyde dehydrogenase"/>
    <property type="match status" value="1"/>
</dbReference>
<evidence type="ECO:0000256" key="4">
    <source>
        <dbReference type="PROSITE-ProRule" id="PRU10007"/>
    </source>
</evidence>
<dbReference type="Gene3D" id="3.40.605.10">
    <property type="entry name" value="Aldehyde Dehydrogenase, Chain A, domain 1"/>
    <property type="match status" value="1"/>
</dbReference>
<feature type="domain" description="Aldehyde dehydrogenase" evidence="7">
    <location>
        <begin position="24"/>
        <end position="474"/>
    </location>
</feature>
<accession>A0A194XWT6</accession>
<protein>
    <submittedName>
        <fullName evidence="8">Putative salicylaldehyde dehydrogenase</fullName>
    </submittedName>
</protein>
<evidence type="ECO:0000256" key="2">
    <source>
        <dbReference type="ARBA" id="ARBA00022857"/>
    </source>
</evidence>
<name>A0A194XWT6_MOLSC</name>
<evidence type="ECO:0000256" key="3">
    <source>
        <dbReference type="ARBA" id="ARBA00023002"/>
    </source>
</evidence>
<dbReference type="OrthoDB" id="310895at2759"/>
<dbReference type="InterPro" id="IPR050740">
    <property type="entry name" value="Aldehyde_DH_Superfamily"/>
</dbReference>
<dbReference type="PROSITE" id="PS00687">
    <property type="entry name" value="ALDEHYDE_DEHYDR_GLU"/>
    <property type="match status" value="1"/>
</dbReference>
<dbReference type="STRING" id="149040.A0A194XWT6"/>
<dbReference type="AlphaFoldDB" id="A0A194XWT6"/>
<dbReference type="Proteomes" id="UP000070700">
    <property type="component" value="Unassembled WGS sequence"/>
</dbReference>
<dbReference type="InParanoid" id="A0A194XWT6"/>
<evidence type="ECO:0000256" key="6">
    <source>
        <dbReference type="SAM" id="MobiDB-lite"/>
    </source>
</evidence>
<dbReference type="InterPro" id="IPR016161">
    <property type="entry name" value="Ald_DH/histidinol_DH"/>
</dbReference>
<sequence length="478" mass="51067">MATTNGTKPTTHPLIINNKPHSTKASFPVHSPATGDLLHHFSSASIQDTDLAIKSAHEAYPAWKRLPPNQKRDIFLKAADLMTARLPELKKSMVEETGAAPGWADFNLGLAPEILRDVAGRLSSISGSIPQTSREGVSALIYKEPYGTILAIAPWNAPYILGIRAIIYPLAAGNTVILKAPEFSPMCSQGIVSALHDAGLPPGVLNLIAHQPSDAAAVTKHLIESPIIKKVNFTGSTAVGKIIAELAGRNLKPVLLELGGKAPAIVWEDADLELAAKECVMGAFLHAGQICMSTERVIVHESVVEKFEEEFKKAVKAFAPEGGDAPVLINAAGVQKNQRLLKDAVGKGAKVIHGDHEAGEGAKMMPVIVKGVNKDMDLFYTESFGPTVSLMTIKTEQEALDLANDTEYGLSSAIFTKDLGRALRMSREIESGAVHINGMTVHDETALPHGGMKASGYGRFGASGLDEWVRTKTVTFKD</sequence>
<reference evidence="8 9" key="1">
    <citation type="submission" date="2015-10" db="EMBL/GenBank/DDBJ databases">
        <title>Full genome of DAOMC 229536 Phialocephala scopiformis, a fungal endophyte of spruce producing the potent anti-insectan compound rugulosin.</title>
        <authorList>
            <consortium name="DOE Joint Genome Institute"/>
            <person name="Walker A.K."/>
            <person name="Frasz S.L."/>
            <person name="Seifert K.A."/>
            <person name="Miller J.D."/>
            <person name="Mondo S.J."/>
            <person name="Labutti K."/>
            <person name="Lipzen A."/>
            <person name="Dockter R."/>
            <person name="Kennedy M."/>
            <person name="Grigoriev I.V."/>
            <person name="Spatafora J.W."/>
        </authorList>
    </citation>
    <scope>NUCLEOTIDE SEQUENCE [LARGE SCALE GENOMIC DNA]</scope>
    <source>
        <strain evidence="8 9">CBS 120377</strain>
    </source>
</reference>
<dbReference type="Pfam" id="PF00171">
    <property type="entry name" value="Aldedh"/>
    <property type="match status" value="1"/>
</dbReference>
<evidence type="ECO:0000256" key="5">
    <source>
        <dbReference type="RuleBase" id="RU003345"/>
    </source>
</evidence>
<gene>
    <name evidence="8" type="ORF">LY89DRAFT_605172</name>
</gene>
<feature type="region of interest" description="Disordered" evidence="6">
    <location>
        <begin position="1"/>
        <end position="24"/>
    </location>
</feature>
<dbReference type="GeneID" id="28820111"/>
<dbReference type="CDD" id="cd07105">
    <property type="entry name" value="ALDH_SaliADH"/>
    <property type="match status" value="1"/>
</dbReference>
<dbReference type="KEGG" id="psco:LY89DRAFT_605172"/>
<dbReference type="InterPro" id="IPR016163">
    <property type="entry name" value="Ald_DH_C"/>
</dbReference>
<evidence type="ECO:0000313" key="8">
    <source>
        <dbReference type="EMBL" id="KUJ24504.1"/>
    </source>
</evidence>
<dbReference type="SUPFAM" id="SSF53720">
    <property type="entry name" value="ALDH-like"/>
    <property type="match status" value="1"/>
</dbReference>
<dbReference type="GO" id="GO:0004777">
    <property type="term" value="F:succinate-semialdehyde dehydrogenase (NAD+) activity"/>
    <property type="evidence" value="ECO:0007669"/>
    <property type="project" value="TreeGrafter"/>
</dbReference>